<feature type="compositionally biased region" description="Polar residues" evidence="1">
    <location>
        <begin position="193"/>
        <end position="211"/>
    </location>
</feature>
<feature type="compositionally biased region" description="Basic and acidic residues" evidence="1">
    <location>
        <begin position="175"/>
        <end position="192"/>
    </location>
</feature>
<feature type="compositionally biased region" description="Polar residues" evidence="1">
    <location>
        <begin position="162"/>
        <end position="173"/>
    </location>
</feature>
<evidence type="ECO:0000313" key="3">
    <source>
        <dbReference type="EMBL" id="SKB09560.1"/>
    </source>
</evidence>
<feature type="region of interest" description="Disordered" evidence="1">
    <location>
        <begin position="230"/>
        <end position="272"/>
    </location>
</feature>
<proteinExistence type="predicted"/>
<feature type="non-terminal residue" evidence="3">
    <location>
        <position position="1"/>
    </location>
</feature>
<dbReference type="Proteomes" id="UP000190774">
    <property type="component" value="Unassembled WGS sequence"/>
</dbReference>
<gene>
    <name evidence="3" type="ORF">SAMN02745166_05158</name>
</gene>
<dbReference type="Gene3D" id="2.180.10.10">
    <property type="entry name" value="RHS repeat-associated core"/>
    <property type="match status" value="1"/>
</dbReference>
<dbReference type="OrthoDB" id="5458729at2"/>
<dbReference type="RefSeq" id="WP_139373514.1">
    <property type="nucleotide sequence ID" value="NZ_FUYE01000045.1"/>
</dbReference>
<protein>
    <submittedName>
        <fullName evidence="3">RHS repeat-associated core domain-containing protein</fullName>
    </submittedName>
</protein>
<organism evidence="3 4">
    <name type="scientific">Prosthecobacter debontii</name>
    <dbReference type="NCBI Taxonomy" id="48467"/>
    <lineage>
        <taxon>Bacteria</taxon>
        <taxon>Pseudomonadati</taxon>
        <taxon>Verrucomicrobiota</taxon>
        <taxon>Verrucomicrobiia</taxon>
        <taxon>Verrucomicrobiales</taxon>
        <taxon>Verrucomicrobiaceae</taxon>
        <taxon>Prosthecobacter</taxon>
    </lineage>
</organism>
<sequence length="272" mass="29930">GMWLSRDPAGFVDGPNLYAYVKQNPWTAWDPEGLLAFQTHNPHAAWNPEIKKITESRDYQQSYWNTAQAGALAFLIAPVVVAAAYAGPVVVAKEVGDEAFDQAFEHVTGFPAPPTSITDLGQKLLKEGGEKITKDVGGQSVKRLKEQADKLAKKLEDRKQNALRQSDPNTNPRQRGRDNERKVLEDRGDQKNTETFSTSHGDTIPDFNNATQMGDVKDVKTLSNTAQMKAQREAAAAQGKEHVVVTGDKTNITTPMLQSGSKFERRSDIGPK</sequence>
<evidence type="ECO:0000256" key="1">
    <source>
        <dbReference type="SAM" id="MobiDB-lite"/>
    </source>
</evidence>
<dbReference type="Pfam" id="PF15649">
    <property type="entry name" value="Tox-REase-7"/>
    <property type="match status" value="1"/>
</dbReference>
<accession>A0A1T4Z692</accession>
<feature type="compositionally biased region" description="Polar residues" evidence="1">
    <location>
        <begin position="248"/>
        <end position="261"/>
    </location>
</feature>
<dbReference type="EMBL" id="FUYE01000045">
    <property type="protein sequence ID" value="SKB09560.1"/>
    <property type="molecule type" value="Genomic_DNA"/>
</dbReference>
<feature type="domain" description="Tox-REase-7" evidence="2">
    <location>
        <begin position="180"/>
        <end position="255"/>
    </location>
</feature>
<reference evidence="4" key="1">
    <citation type="submission" date="2017-02" db="EMBL/GenBank/DDBJ databases">
        <authorList>
            <person name="Varghese N."/>
            <person name="Submissions S."/>
        </authorList>
    </citation>
    <scope>NUCLEOTIDE SEQUENCE [LARGE SCALE GENOMIC DNA]</scope>
    <source>
        <strain evidence="4">ATCC 700200</strain>
    </source>
</reference>
<feature type="compositionally biased region" description="Basic and acidic residues" evidence="1">
    <location>
        <begin position="262"/>
        <end position="272"/>
    </location>
</feature>
<keyword evidence="4" id="KW-1185">Reference proteome</keyword>
<dbReference type="InterPro" id="IPR028903">
    <property type="entry name" value="Tox-REase-7_dom"/>
</dbReference>
<feature type="region of interest" description="Disordered" evidence="1">
    <location>
        <begin position="155"/>
        <end position="211"/>
    </location>
</feature>
<name>A0A1T4Z692_9BACT</name>
<evidence type="ECO:0000313" key="4">
    <source>
        <dbReference type="Proteomes" id="UP000190774"/>
    </source>
</evidence>
<dbReference type="AlphaFoldDB" id="A0A1T4Z692"/>
<evidence type="ECO:0000259" key="2">
    <source>
        <dbReference type="Pfam" id="PF15649"/>
    </source>
</evidence>